<dbReference type="AlphaFoldDB" id="A0AAV3QS52"/>
<comment type="cofactor">
    <cofactor evidence="2">
        <name>Mg(2+)</name>
        <dbReference type="ChEBI" id="CHEBI:18420"/>
    </cofactor>
</comment>
<dbReference type="Pfam" id="PF22600">
    <property type="entry name" value="MTPAP-like_central"/>
    <property type="match status" value="1"/>
</dbReference>
<comment type="catalytic activity">
    <reaction evidence="10">
        <text>RNA(n) + UTP = RNA(n)-3'-uridine ribonucleotide + diphosphate</text>
        <dbReference type="Rhea" id="RHEA:14785"/>
        <dbReference type="Rhea" id="RHEA-COMP:14527"/>
        <dbReference type="Rhea" id="RHEA-COMP:17348"/>
        <dbReference type="ChEBI" id="CHEBI:33019"/>
        <dbReference type="ChEBI" id="CHEBI:46398"/>
        <dbReference type="ChEBI" id="CHEBI:140395"/>
        <dbReference type="ChEBI" id="CHEBI:173116"/>
        <dbReference type="EC" id="2.7.7.52"/>
    </reaction>
</comment>
<comment type="subcellular location">
    <subcellularLocation>
        <location evidence="3">Cytoplasm</location>
    </subcellularLocation>
</comment>
<protein>
    <recommendedName>
        <fullName evidence="5">RNA uridylyltransferase</fullName>
        <ecNumber evidence="5">2.7.7.52</ecNumber>
    </recommendedName>
</protein>
<dbReference type="FunFam" id="1.10.1410.10:FF:000018">
    <property type="entry name" value="Terminal uridylyltransferase cid1"/>
    <property type="match status" value="1"/>
</dbReference>
<evidence type="ECO:0000256" key="4">
    <source>
        <dbReference type="ARBA" id="ARBA00008593"/>
    </source>
</evidence>
<reference evidence="13 14" key="1">
    <citation type="submission" date="2024-01" db="EMBL/GenBank/DDBJ databases">
        <title>The complete chloroplast genome sequence of Lithospermum erythrorhizon: insights into the phylogenetic relationship among Boraginaceae species and the maternal lineages of purple gromwells.</title>
        <authorList>
            <person name="Okada T."/>
            <person name="Watanabe K."/>
        </authorList>
    </citation>
    <scope>NUCLEOTIDE SEQUENCE [LARGE SCALE GENOMIC DNA]</scope>
</reference>
<evidence type="ECO:0000256" key="9">
    <source>
        <dbReference type="ARBA" id="ARBA00022842"/>
    </source>
</evidence>
<evidence type="ECO:0000256" key="10">
    <source>
        <dbReference type="ARBA" id="ARBA00049105"/>
    </source>
</evidence>
<dbReference type="PANTHER" id="PTHR12271:SF40">
    <property type="entry name" value="POLY(A) RNA POLYMERASE GLD2"/>
    <property type="match status" value="1"/>
</dbReference>
<accession>A0AAV3QS52</accession>
<dbReference type="GO" id="GO:0050265">
    <property type="term" value="F:RNA uridylyltransferase activity"/>
    <property type="evidence" value="ECO:0007669"/>
    <property type="project" value="UniProtKB-EC"/>
</dbReference>
<dbReference type="EMBL" id="BAABME010005192">
    <property type="protein sequence ID" value="GAA0164907.1"/>
    <property type="molecule type" value="Genomic_DNA"/>
</dbReference>
<evidence type="ECO:0000256" key="1">
    <source>
        <dbReference type="ARBA" id="ARBA00001936"/>
    </source>
</evidence>
<dbReference type="SUPFAM" id="SSF81301">
    <property type="entry name" value="Nucleotidyltransferase"/>
    <property type="match status" value="1"/>
</dbReference>
<comment type="similarity">
    <text evidence="4">Belongs to the DNA polymerase type-B-like family.</text>
</comment>
<dbReference type="SUPFAM" id="SSF81631">
    <property type="entry name" value="PAP/OAS1 substrate-binding domain"/>
    <property type="match status" value="1"/>
</dbReference>
<evidence type="ECO:0000259" key="12">
    <source>
        <dbReference type="Pfam" id="PF22600"/>
    </source>
</evidence>
<feature type="domain" description="Poly(A) RNA polymerase mitochondrial-like central palm" evidence="12">
    <location>
        <begin position="43"/>
        <end position="170"/>
    </location>
</feature>
<dbReference type="GO" id="GO:0000956">
    <property type="term" value="P:nuclear-transcribed mRNA catabolic process"/>
    <property type="evidence" value="ECO:0007669"/>
    <property type="project" value="UniProtKB-ARBA"/>
</dbReference>
<dbReference type="Gene3D" id="1.10.1410.10">
    <property type="match status" value="1"/>
</dbReference>
<gene>
    <name evidence="13" type="ORF">LIER_20437</name>
</gene>
<dbReference type="GO" id="GO:0005737">
    <property type="term" value="C:cytoplasm"/>
    <property type="evidence" value="ECO:0007669"/>
    <property type="project" value="UniProtKB-SubCell"/>
</dbReference>
<keyword evidence="7" id="KW-0808">Transferase</keyword>
<dbReference type="CDD" id="cd05402">
    <property type="entry name" value="NT_PAP_TUTase"/>
    <property type="match status" value="1"/>
</dbReference>
<dbReference type="GO" id="GO:0046872">
    <property type="term" value="F:metal ion binding"/>
    <property type="evidence" value="ECO:0007669"/>
    <property type="project" value="UniProtKB-KW"/>
</dbReference>
<dbReference type="EC" id="2.7.7.52" evidence="5"/>
<comment type="caution">
    <text evidence="13">The sequence shown here is derived from an EMBL/GenBank/DDBJ whole genome shotgun (WGS) entry which is preliminary data.</text>
</comment>
<evidence type="ECO:0000259" key="11">
    <source>
        <dbReference type="Pfam" id="PF03828"/>
    </source>
</evidence>
<dbReference type="InterPro" id="IPR002058">
    <property type="entry name" value="PAP_assoc"/>
</dbReference>
<keyword evidence="9" id="KW-0460">Magnesium</keyword>
<evidence type="ECO:0000256" key="3">
    <source>
        <dbReference type="ARBA" id="ARBA00004496"/>
    </source>
</evidence>
<keyword evidence="8" id="KW-0479">Metal-binding</keyword>
<evidence type="ECO:0000256" key="2">
    <source>
        <dbReference type="ARBA" id="ARBA00001946"/>
    </source>
</evidence>
<keyword evidence="6" id="KW-0963">Cytoplasm</keyword>
<dbReference type="GO" id="GO:0061157">
    <property type="term" value="P:mRNA destabilization"/>
    <property type="evidence" value="ECO:0007669"/>
    <property type="project" value="UniProtKB-ARBA"/>
</dbReference>
<dbReference type="GO" id="GO:0031123">
    <property type="term" value="P:RNA 3'-end processing"/>
    <property type="evidence" value="ECO:0007669"/>
    <property type="project" value="TreeGrafter"/>
</dbReference>
<dbReference type="PANTHER" id="PTHR12271">
    <property type="entry name" value="POLY A POLYMERASE CID PAP -RELATED"/>
    <property type="match status" value="1"/>
</dbReference>
<evidence type="ECO:0000256" key="8">
    <source>
        <dbReference type="ARBA" id="ARBA00022723"/>
    </source>
</evidence>
<dbReference type="InterPro" id="IPR043519">
    <property type="entry name" value="NT_sf"/>
</dbReference>
<evidence type="ECO:0000256" key="5">
    <source>
        <dbReference type="ARBA" id="ARBA00012472"/>
    </source>
</evidence>
<organism evidence="13 14">
    <name type="scientific">Lithospermum erythrorhizon</name>
    <name type="common">Purple gromwell</name>
    <name type="synonym">Lithospermum officinale var. erythrorhizon</name>
    <dbReference type="NCBI Taxonomy" id="34254"/>
    <lineage>
        <taxon>Eukaryota</taxon>
        <taxon>Viridiplantae</taxon>
        <taxon>Streptophyta</taxon>
        <taxon>Embryophyta</taxon>
        <taxon>Tracheophyta</taxon>
        <taxon>Spermatophyta</taxon>
        <taxon>Magnoliopsida</taxon>
        <taxon>eudicotyledons</taxon>
        <taxon>Gunneridae</taxon>
        <taxon>Pentapetalae</taxon>
        <taxon>asterids</taxon>
        <taxon>lamiids</taxon>
        <taxon>Boraginales</taxon>
        <taxon>Boraginaceae</taxon>
        <taxon>Boraginoideae</taxon>
        <taxon>Lithospermeae</taxon>
        <taxon>Lithospermum</taxon>
    </lineage>
</organism>
<proteinExistence type="inferred from homology"/>
<comment type="cofactor">
    <cofactor evidence="1">
        <name>Mn(2+)</name>
        <dbReference type="ChEBI" id="CHEBI:29035"/>
    </cofactor>
</comment>
<evidence type="ECO:0000313" key="13">
    <source>
        <dbReference type="EMBL" id="GAA0164907.1"/>
    </source>
</evidence>
<sequence length="360" mass="41570">MLSQMKDYRADKRGQWILGQRIRIMKRKTACRRDIDRLNAPFLSIYQSLIPPKEEKDKQEKLLTILRSLVKKDWPEAQLYVYGSCANSFGFSKSDIDICLVIQNMDVNKSEVLLKLAETLESNNLQNVQALIRARVPIVKLMDPDTGISCDICINNILAVINTKLLHDYARIDGRLRQLAFIVKHWAKKRGVNETYQGTLSSYAYVLMCINFLQQRKPAILPCLQGMEPTYSVTVENTECAYFNEVDKLHGFGAGNGETISHLVWAFFNYWAYYHDYTNDVISVRTGGTLSKQAKDWTRRIGNDRHLICIEDPFEITHDLGRIVDKASIRVLREEFERAAEIMQHDLDPCTKLFEPYVPH</sequence>
<evidence type="ECO:0000313" key="14">
    <source>
        <dbReference type="Proteomes" id="UP001454036"/>
    </source>
</evidence>
<keyword evidence="14" id="KW-1185">Reference proteome</keyword>
<dbReference type="Proteomes" id="UP001454036">
    <property type="component" value="Unassembled WGS sequence"/>
</dbReference>
<dbReference type="GO" id="GO:0010628">
    <property type="term" value="P:positive regulation of gene expression"/>
    <property type="evidence" value="ECO:0007669"/>
    <property type="project" value="UniProtKB-ARBA"/>
</dbReference>
<feature type="domain" description="PAP-associated" evidence="11">
    <location>
        <begin position="260"/>
        <end position="318"/>
    </location>
</feature>
<dbReference type="Gene3D" id="3.30.460.10">
    <property type="entry name" value="Beta Polymerase, domain 2"/>
    <property type="match status" value="1"/>
</dbReference>
<dbReference type="FunFam" id="3.30.460.10:FF:000067">
    <property type="entry name" value="Terminal uridylyltransferase cid1"/>
    <property type="match status" value="1"/>
</dbReference>
<evidence type="ECO:0000256" key="6">
    <source>
        <dbReference type="ARBA" id="ARBA00022490"/>
    </source>
</evidence>
<name>A0AAV3QS52_LITER</name>
<dbReference type="InterPro" id="IPR054708">
    <property type="entry name" value="MTPAP-like_central"/>
</dbReference>
<evidence type="ECO:0000256" key="7">
    <source>
        <dbReference type="ARBA" id="ARBA00022679"/>
    </source>
</evidence>
<dbReference type="Pfam" id="PF03828">
    <property type="entry name" value="PAP_assoc"/>
    <property type="match status" value="1"/>
</dbReference>